<evidence type="ECO:0000256" key="1">
    <source>
        <dbReference type="SAM" id="SignalP"/>
    </source>
</evidence>
<reference evidence="2 3" key="1">
    <citation type="submission" date="2019-03" db="EMBL/GenBank/DDBJ databases">
        <title>Flavobacterium TSA-D2 sp. nov., isolated from arctic soil.</title>
        <authorList>
            <person name="Chaudhary D.K."/>
        </authorList>
    </citation>
    <scope>NUCLEOTIDE SEQUENCE [LARGE SCALE GENOMIC DNA]</scope>
    <source>
        <strain evidence="2 3">TSA-D2</strain>
    </source>
</reference>
<proteinExistence type="predicted"/>
<feature type="signal peptide" evidence="1">
    <location>
        <begin position="1"/>
        <end position="21"/>
    </location>
</feature>
<dbReference type="Pfam" id="PF14352">
    <property type="entry name" value="DUF4402"/>
    <property type="match status" value="1"/>
</dbReference>
<keyword evidence="1" id="KW-0732">Signal</keyword>
<evidence type="ECO:0000313" key="3">
    <source>
        <dbReference type="Proteomes" id="UP000294597"/>
    </source>
</evidence>
<name>A0A4R5CRX0_9FLAO</name>
<sequence>MKNYTLILVFLFLGFSSIANAQVRANATASATIVTPIKIVKNSDLNFGNFTTNGGAGAVVLAAGSVASRTSSSNVNMPAVTGNVTAAVFAVSGEVGFAYSVTLPANDHIISNGNDKMVVNEFTSSTLNTLSAGEELIYLGATVHVDADQEIGSYSSLGAGFEVAVNYN</sequence>
<dbReference type="InterPro" id="IPR025514">
    <property type="entry name" value="DUF4402"/>
</dbReference>
<accession>A0A4R5CRX0</accession>
<evidence type="ECO:0000313" key="2">
    <source>
        <dbReference type="EMBL" id="TDE01591.1"/>
    </source>
</evidence>
<comment type="caution">
    <text evidence="2">The sequence shown here is derived from an EMBL/GenBank/DDBJ whole genome shotgun (WGS) entry which is preliminary data.</text>
</comment>
<dbReference type="AlphaFoldDB" id="A0A4R5CRX0"/>
<dbReference type="RefSeq" id="WP_132112812.1">
    <property type="nucleotide sequence ID" value="NZ_SMFO01000015.1"/>
</dbReference>
<organism evidence="2 3">
    <name type="scientific">Flavobacterium hiemivividum</name>
    <dbReference type="NCBI Taxonomy" id="2541734"/>
    <lineage>
        <taxon>Bacteria</taxon>
        <taxon>Pseudomonadati</taxon>
        <taxon>Bacteroidota</taxon>
        <taxon>Flavobacteriia</taxon>
        <taxon>Flavobacteriales</taxon>
        <taxon>Flavobacteriaceae</taxon>
        <taxon>Flavobacterium</taxon>
    </lineage>
</organism>
<dbReference type="Proteomes" id="UP000294597">
    <property type="component" value="Unassembled WGS sequence"/>
</dbReference>
<dbReference type="EMBL" id="SMFO01000015">
    <property type="protein sequence ID" value="TDE01591.1"/>
    <property type="molecule type" value="Genomic_DNA"/>
</dbReference>
<protein>
    <submittedName>
        <fullName evidence="2">DUF4402 domain-containing protein</fullName>
    </submittedName>
</protein>
<keyword evidence="3" id="KW-1185">Reference proteome</keyword>
<feature type="chain" id="PRO_5020633022" evidence="1">
    <location>
        <begin position="22"/>
        <end position="168"/>
    </location>
</feature>
<gene>
    <name evidence="2" type="ORF">E0F98_14695</name>
</gene>